<evidence type="ECO:0000313" key="8">
    <source>
        <dbReference type="EMBL" id="KAB0470293.1"/>
    </source>
</evidence>
<dbReference type="InterPro" id="IPR005838">
    <property type="entry name" value="T3SS_IM_P"/>
</dbReference>
<keyword evidence="7" id="KW-0813">Transport</keyword>
<evidence type="ECO:0000256" key="1">
    <source>
        <dbReference type="ARBA" id="ARBA00003663"/>
    </source>
</evidence>
<dbReference type="RefSeq" id="WP_137407182.1">
    <property type="nucleotide sequence ID" value="NZ_JBEEBA010000006.1"/>
</dbReference>
<feature type="transmembrane region" description="Helical" evidence="7">
    <location>
        <begin position="55"/>
        <end position="76"/>
    </location>
</feature>
<keyword evidence="7" id="KW-1006">Bacterial flagellum protein export</keyword>
<keyword evidence="7" id="KW-1005">Bacterial flagellum biogenesis</keyword>
<dbReference type="GO" id="GO:0009425">
    <property type="term" value="C:bacterial-type flagellum basal body"/>
    <property type="evidence" value="ECO:0007669"/>
    <property type="project" value="UniProtKB-SubCell"/>
</dbReference>
<evidence type="ECO:0000256" key="5">
    <source>
        <dbReference type="ARBA" id="ARBA00022989"/>
    </source>
</evidence>
<dbReference type="EMBL" id="VZPX01000069">
    <property type="protein sequence ID" value="KAB0470293.1"/>
    <property type="molecule type" value="Genomic_DNA"/>
</dbReference>
<dbReference type="GO" id="GO:0009306">
    <property type="term" value="P:protein secretion"/>
    <property type="evidence" value="ECO:0007669"/>
    <property type="project" value="UniProtKB-UniRule"/>
</dbReference>
<keyword evidence="8" id="KW-0966">Cell projection</keyword>
<evidence type="ECO:0000256" key="2">
    <source>
        <dbReference type="ARBA" id="ARBA00006257"/>
    </source>
</evidence>
<feature type="transmembrane region" description="Helical" evidence="7">
    <location>
        <begin position="154"/>
        <end position="180"/>
    </location>
</feature>
<evidence type="ECO:0000256" key="4">
    <source>
        <dbReference type="ARBA" id="ARBA00022692"/>
    </source>
</evidence>
<dbReference type="GO" id="GO:0005886">
    <property type="term" value="C:plasma membrane"/>
    <property type="evidence" value="ECO:0007669"/>
    <property type="project" value="UniProtKB-SubCell"/>
</dbReference>
<dbReference type="PANTHER" id="PTHR30587">
    <property type="entry name" value="FLAGELLAR BIOSYNTHETIC PROTEIN FLIP"/>
    <property type="match status" value="1"/>
</dbReference>
<feature type="transmembrane region" description="Helical" evidence="7">
    <location>
        <begin position="192"/>
        <end position="212"/>
    </location>
</feature>
<protein>
    <recommendedName>
        <fullName evidence="7">Flagellar biosynthetic protein FliP</fullName>
    </recommendedName>
</protein>
<dbReference type="Pfam" id="PF00813">
    <property type="entry name" value="FliP"/>
    <property type="match status" value="1"/>
</dbReference>
<keyword evidence="5 7" id="KW-1133">Transmembrane helix</keyword>
<keyword evidence="6 7" id="KW-0472">Membrane</keyword>
<comment type="similarity">
    <text evidence="2 7">Belongs to the FliP/MopC/SpaP family.</text>
</comment>
<sequence length="214" mass="23866">MDIDFSHPIVQSFFIFSVTALVPFLLVSATCFTRYVIVLSLLRTALGLQQTPPNIVIISMAIFMSFFTMTPVVGEIKKSSYDQFKQGLITQAESVDNGLSVFSDFLSRKVNDSDYDFVENLSEREEDDYEIIGYNLSVLIPAFMLSELKAAFQFSFIIFLPFLLIDLIVASVLMALGMIMLPPISISLPVKLLIFVLVDGWTLVVGSLIQGFGM</sequence>
<dbReference type="PANTHER" id="PTHR30587:SF2">
    <property type="entry name" value="SURFACE PRESENTATION OF ANTIGENS PROTEIN SPAP"/>
    <property type="match status" value="1"/>
</dbReference>
<gene>
    <name evidence="7 8" type="primary">fliP</name>
    <name evidence="8" type="ORF">F7Q91_22615</name>
</gene>
<dbReference type="GO" id="GO:0044781">
    <property type="term" value="P:bacterial-type flagellum organization"/>
    <property type="evidence" value="ECO:0007669"/>
    <property type="project" value="UniProtKB-UniRule"/>
</dbReference>
<name>A0A7V7NQ01_9VIBR</name>
<keyword evidence="4 7" id="KW-0812">Transmembrane</keyword>
<comment type="function">
    <text evidence="1 7">Plays a role in the flagellum-specific transport system.</text>
</comment>
<dbReference type="InterPro" id="IPR005837">
    <property type="entry name" value="FliP"/>
</dbReference>
<dbReference type="Proteomes" id="UP000423756">
    <property type="component" value="Unassembled WGS sequence"/>
</dbReference>
<comment type="caution">
    <text evidence="8">The sequence shown here is derived from an EMBL/GenBank/DDBJ whole genome shotgun (WGS) entry which is preliminary data.</text>
</comment>
<keyword evidence="7" id="KW-0653">Protein transport</keyword>
<keyword evidence="3 7" id="KW-1003">Cell membrane</keyword>
<accession>A0A7V7NQ01</accession>
<keyword evidence="8" id="KW-0282">Flagellum</keyword>
<dbReference type="PROSITE" id="PS01061">
    <property type="entry name" value="FLIP_2"/>
    <property type="match status" value="1"/>
</dbReference>
<organism evidence="8 9">
    <name type="scientific">Vibrio chagasii</name>
    <dbReference type="NCBI Taxonomy" id="170679"/>
    <lineage>
        <taxon>Bacteria</taxon>
        <taxon>Pseudomonadati</taxon>
        <taxon>Pseudomonadota</taxon>
        <taxon>Gammaproteobacteria</taxon>
        <taxon>Vibrionales</taxon>
        <taxon>Vibrionaceae</taxon>
        <taxon>Vibrio</taxon>
    </lineage>
</organism>
<dbReference type="NCBIfam" id="TIGR01103">
    <property type="entry name" value="fliP"/>
    <property type="match status" value="1"/>
</dbReference>
<dbReference type="NCBIfam" id="NF009438">
    <property type="entry name" value="PRK12797.1"/>
    <property type="match status" value="1"/>
</dbReference>
<dbReference type="PRINTS" id="PR01302">
    <property type="entry name" value="TYPE3IMPPROT"/>
</dbReference>
<evidence type="ECO:0000256" key="6">
    <source>
        <dbReference type="ARBA" id="ARBA00023136"/>
    </source>
</evidence>
<dbReference type="AlphaFoldDB" id="A0A7V7NQ01"/>
<evidence type="ECO:0000313" key="9">
    <source>
        <dbReference type="Proteomes" id="UP000423756"/>
    </source>
</evidence>
<keyword evidence="8" id="KW-0969">Cilium</keyword>
<evidence type="ECO:0000256" key="7">
    <source>
        <dbReference type="RuleBase" id="RU362069"/>
    </source>
</evidence>
<feature type="transmembrane region" description="Helical" evidence="7">
    <location>
        <begin position="12"/>
        <end position="35"/>
    </location>
</feature>
<comment type="subcellular location">
    <subcellularLocation>
        <location evidence="7">Cell membrane</location>
        <topology evidence="7">Multi-pass membrane protein</topology>
    </subcellularLocation>
    <subcellularLocation>
        <location evidence="7">Bacterial flagellum basal body</location>
    </subcellularLocation>
</comment>
<evidence type="ECO:0000256" key="3">
    <source>
        <dbReference type="ARBA" id="ARBA00022475"/>
    </source>
</evidence>
<reference evidence="8 9" key="1">
    <citation type="submission" date="2019-09" db="EMBL/GenBank/DDBJ databases">
        <title>Draft genome sequences of 48 bacterial type strains from the CCUG.</title>
        <authorList>
            <person name="Tunovic T."/>
            <person name="Pineiro-Iglesias B."/>
            <person name="Unosson C."/>
            <person name="Inganas E."/>
            <person name="Ohlen M."/>
            <person name="Cardew S."/>
            <person name="Jensie-Markopoulos S."/>
            <person name="Salva-Serra F."/>
            <person name="Jaen-Luchoro D."/>
            <person name="Karlsson R."/>
            <person name="Svensson-Stadler L."/>
            <person name="Chun J."/>
            <person name="Moore E."/>
        </authorList>
    </citation>
    <scope>NUCLEOTIDE SEQUENCE [LARGE SCALE GENOMIC DNA]</scope>
    <source>
        <strain evidence="8 9">CCUG 48643</strain>
    </source>
</reference>
<proteinExistence type="inferred from homology"/>